<dbReference type="AlphaFoldDB" id="Q2GIC1"/>
<organism evidence="1 2">
    <name type="scientific">Anaplasma phagocytophilum (strain HZ)</name>
    <dbReference type="NCBI Taxonomy" id="212042"/>
    <lineage>
        <taxon>Bacteria</taxon>
        <taxon>Pseudomonadati</taxon>
        <taxon>Pseudomonadota</taxon>
        <taxon>Alphaproteobacteria</taxon>
        <taxon>Rickettsiales</taxon>
        <taxon>Anaplasmataceae</taxon>
        <taxon>Anaplasma</taxon>
        <taxon>phagocytophilum group</taxon>
    </lineage>
</organism>
<dbReference type="PaxDb" id="212042-APH_1381"/>
<reference evidence="1 2" key="1">
    <citation type="journal article" date="2006" name="PLoS Genet.">
        <title>Comparative genomics of emerging human ehrlichiosis agents.</title>
        <authorList>
            <person name="Dunning Hotopp J.C."/>
            <person name="Lin M."/>
            <person name="Madupu R."/>
            <person name="Crabtree J."/>
            <person name="Angiuoli S.V."/>
            <person name="Eisen J.A."/>
            <person name="Seshadri R."/>
            <person name="Ren Q."/>
            <person name="Wu M."/>
            <person name="Utterback T.R."/>
            <person name="Smith S."/>
            <person name="Lewis M."/>
            <person name="Khouri H."/>
            <person name="Zhang C."/>
            <person name="Niu H."/>
            <person name="Lin Q."/>
            <person name="Ohashi N."/>
            <person name="Zhi N."/>
            <person name="Nelson W."/>
            <person name="Brinkac L.M."/>
            <person name="Dodson R.J."/>
            <person name="Rosovitz M.J."/>
            <person name="Sundaram J."/>
            <person name="Daugherty S.C."/>
            <person name="Davidsen T."/>
            <person name="Durkin A.S."/>
            <person name="Gwinn M."/>
            <person name="Haft D.H."/>
            <person name="Selengut J.D."/>
            <person name="Sullivan S.A."/>
            <person name="Zafar N."/>
            <person name="Zhou L."/>
            <person name="Benahmed F."/>
            <person name="Forberger H."/>
            <person name="Halpin R."/>
            <person name="Mulligan S."/>
            <person name="Robinson J."/>
            <person name="White O."/>
            <person name="Rikihisa Y."/>
            <person name="Tettelin H."/>
        </authorList>
    </citation>
    <scope>NUCLEOTIDE SEQUENCE [LARGE SCALE GENOMIC DNA]</scope>
    <source>
        <strain evidence="1 2">HZ</strain>
    </source>
</reference>
<evidence type="ECO:0000313" key="1">
    <source>
        <dbReference type="EMBL" id="ABD43307.1"/>
    </source>
</evidence>
<gene>
    <name evidence="1" type="ordered locus">APH_1381</name>
</gene>
<proteinExistence type="predicted"/>
<evidence type="ECO:0000313" key="2">
    <source>
        <dbReference type="Proteomes" id="UP000001943"/>
    </source>
</evidence>
<dbReference type="Proteomes" id="UP000001943">
    <property type="component" value="Chromosome"/>
</dbReference>
<name>Q2GIC1_ANAPZ</name>
<sequence length="46" mass="4995">MLGQVVHEVAATEAVVKSFSISNICTVLRCINSGAQLYNNHDDFAK</sequence>
<accession>Q2GIC1</accession>
<keyword evidence="2" id="KW-1185">Reference proteome</keyword>
<protein>
    <submittedName>
        <fullName evidence="1">Uncharacterized protein</fullName>
    </submittedName>
</protein>
<dbReference type="KEGG" id="aph:APH_1381"/>
<dbReference type="EMBL" id="CP000235">
    <property type="protein sequence ID" value="ABD43307.1"/>
    <property type="molecule type" value="Genomic_DNA"/>
</dbReference>
<dbReference type="STRING" id="212042.APH_1381"/>
<dbReference type="EnsemblBacteria" id="ABD43307">
    <property type="protein sequence ID" value="ABD43307"/>
    <property type="gene ID" value="APH_1381"/>
</dbReference>
<dbReference type="HOGENOM" id="CLU_3179496_0_0_5"/>